<evidence type="ECO:0000313" key="1">
    <source>
        <dbReference type="EMBL" id="MBA0837863.1"/>
    </source>
</evidence>
<gene>
    <name evidence="1" type="ORF">Goarm_009979</name>
</gene>
<evidence type="ECO:0000313" key="2">
    <source>
        <dbReference type="Proteomes" id="UP000593575"/>
    </source>
</evidence>
<proteinExistence type="predicted"/>
<feature type="non-terminal residue" evidence="1">
    <location>
        <position position="316"/>
    </location>
</feature>
<protein>
    <recommendedName>
        <fullName evidence="3">DUF4283 domain-containing protein</fullName>
    </recommendedName>
</protein>
<comment type="caution">
    <text evidence="1">The sequence shown here is derived from an EMBL/GenBank/DDBJ whole genome shotgun (WGS) entry which is preliminary data.</text>
</comment>
<accession>A0A7J9JUL2</accession>
<name>A0A7J9JUL2_9ROSI</name>
<dbReference type="AlphaFoldDB" id="A0A7J9JUL2"/>
<organism evidence="1 2">
    <name type="scientific">Gossypium armourianum</name>
    <dbReference type="NCBI Taxonomy" id="34283"/>
    <lineage>
        <taxon>Eukaryota</taxon>
        <taxon>Viridiplantae</taxon>
        <taxon>Streptophyta</taxon>
        <taxon>Embryophyta</taxon>
        <taxon>Tracheophyta</taxon>
        <taxon>Spermatophyta</taxon>
        <taxon>Magnoliopsida</taxon>
        <taxon>eudicotyledons</taxon>
        <taxon>Gunneridae</taxon>
        <taxon>Pentapetalae</taxon>
        <taxon>rosids</taxon>
        <taxon>malvids</taxon>
        <taxon>Malvales</taxon>
        <taxon>Malvaceae</taxon>
        <taxon>Malvoideae</taxon>
        <taxon>Gossypium</taxon>
    </lineage>
</organism>
<reference evidence="1 2" key="1">
    <citation type="journal article" date="2019" name="Genome Biol. Evol.">
        <title>Insights into the evolution of the New World diploid cottons (Gossypium, subgenus Houzingenia) based on genome sequencing.</title>
        <authorList>
            <person name="Grover C.E."/>
            <person name="Arick M.A. 2nd"/>
            <person name="Thrash A."/>
            <person name="Conover J.L."/>
            <person name="Sanders W.S."/>
            <person name="Peterson D.G."/>
            <person name="Frelichowski J.E."/>
            <person name="Scheffler J.A."/>
            <person name="Scheffler B.E."/>
            <person name="Wendel J.F."/>
        </authorList>
    </citation>
    <scope>NUCLEOTIDE SEQUENCE [LARGE SCALE GENOMIC DNA]</scope>
    <source>
        <strain evidence="1">6</strain>
        <tissue evidence="1">Leaf</tissue>
    </source>
</reference>
<sequence length="316" mass="36263">VDDVIQIEGVSTDAKDLYDLCLVGCFVTTSVVHFPVDIERVVKSAPWAFNNHLLVFHRLQGKEDPMLVSLVYFFFGVQVHDLPPGLFSKAVARQLDNFSGLFKEDSFYHIRLTREVNESDMEWDLSLWAVGSGILWVPLPTSTSGPINPILGINLEGLFLVRRRDLWGLAINKFWLVKTLYQRPPMGRSTGSNENSKLECSWRNGEFYHGIEVAADGTRGVMFGLFTWERGNFVENNIRQWLDRRVAIPVFLNLKPGGCWRSLARGKSTSFRIISLHKRVMDLNMVDRDDENLVELLDVKLDLNLEIDKTELFWEK</sequence>
<evidence type="ECO:0008006" key="3">
    <source>
        <dbReference type="Google" id="ProtNLM"/>
    </source>
</evidence>
<keyword evidence="2" id="KW-1185">Reference proteome</keyword>
<dbReference type="EMBL" id="JABFAE010000009">
    <property type="protein sequence ID" value="MBA0837863.1"/>
    <property type="molecule type" value="Genomic_DNA"/>
</dbReference>
<dbReference type="Proteomes" id="UP000593575">
    <property type="component" value="Unassembled WGS sequence"/>
</dbReference>